<dbReference type="CDD" id="cd16922">
    <property type="entry name" value="HATPase_EvgS-ArcB-TorS-like"/>
    <property type="match status" value="1"/>
</dbReference>
<dbReference type="GO" id="GO:0071474">
    <property type="term" value="P:cellular hyperosmotic response"/>
    <property type="evidence" value="ECO:0007669"/>
    <property type="project" value="TreeGrafter"/>
</dbReference>
<dbReference type="Pfam" id="PF18947">
    <property type="entry name" value="HAMP_2"/>
    <property type="match status" value="2"/>
</dbReference>
<keyword evidence="8" id="KW-0067">ATP-binding</keyword>
<dbReference type="InterPro" id="IPR003660">
    <property type="entry name" value="HAMP_dom"/>
</dbReference>
<dbReference type="PROSITE" id="PS50110">
    <property type="entry name" value="RESPONSE_REGULATORY"/>
    <property type="match status" value="1"/>
</dbReference>
<feature type="domain" description="Histidine kinase" evidence="13">
    <location>
        <begin position="734"/>
        <end position="958"/>
    </location>
</feature>
<comment type="catalytic activity">
    <reaction evidence="1">
        <text>ATP + protein L-histidine = ADP + protein N-phospho-L-histidine.</text>
        <dbReference type="EC" id="2.7.13.3"/>
    </reaction>
</comment>
<dbReference type="SUPFAM" id="SSF58104">
    <property type="entry name" value="Methyl-accepting chemotaxis protein (MCP) signaling domain"/>
    <property type="match status" value="2"/>
</dbReference>
<dbReference type="GO" id="GO:0005524">
    <property type="term" value="F:ATP binding"/>
    <property type="evidence" value="ECO:0007669"/>
    <property type="project" value="UniProtKB-KW"/>
</dbReference>
<dbReference type="STRING" id="1745343.A0A2J6QFF3"/>
<dbReference type="InterPro" id="IPR005467">
    <property type="entry name" value="His_kinase_dom"/>
</dbReference>
<dbReference type="EC" id="2.7.13.3" evidence="2"/>
<dbReference type="Proteomes" id="UP000235672">
    <property type="component" value="Unassembled WGS sequence"/>
</dbReference>
<feature type="compositionally biased region" description="Basic residues" evidence="12">
    <location>
        <begin position="1301"/>
        <end position="1310"/>
    </location>
</feature>
<dbReference type="GO" id="GO:0016020">
    <property type="term" value="C:membrane"/>
    <property type="evidence" value="ECO:0007669"/>
    <property type="project" value="InterPro"/>
</dbReference>
<reference evidence="16 17" key="1">
    <citation type="submission" date="2016-05" db="EMBL/GenBank/DDBJ databases">
        <title>A degradative enzymes factory behind the ericoid mycorrhizal symbiosis.</title>
        <authorList>
            <consortium name="DOE Joint Genome Institute"/>
            <person name="Martino E."/>
            <person name="Morin E."/>
            <person name="Grelet G."/>
            <person name="Kuo A."/>
            <person name="Kohler A."/>
            <person name="Daghino S."/>
            <person name="Barry K."/>
            <person name="Choi C."/>
            <person name="Cichocki N."/>
            <person name="Clum A."/>
            <person name="Copeland A."/>
            <person name="Hainaut M."/>
            <person name="Haridas S."/>
            <person name="Labutti K."/>
            <person name="Lindquist E."/>
            <person name="Lipzen A."/>
            <person name="Khouja H.-R."/>
            <person name="Murat C."/>
            <person name="Ohm R."/>
            <person name="Olson A."/>
            <person name="Spatafora J."/>
            <person name="Veneault-Fourrey C."/>
            <person name="Henrissat B."/>
            <person name="Grigoriev I."/>
            <person name="Martin F."/>
            <person name="Perotto S."/>
        </authorList>
    </citation>
    <scope>NUCLEOTIDE SEQUENCE [LARGE SCALE GENOMIC DNA]</scope>
    <source>
        <strain evidence="16 17">UAMH 7357</strain>
    </source>
</reference>
<accession>A0A2J6QFF3</accession>
<evidence type="ECO:0000259" key="15">
    <source>
        <dbReference type="PROSITE" id="PS50885"/>
    </source>
</evidence>
<feature type="region of interest" description="Disordered" evidence="12">
    <location>
        <begin position="1240"/>
        <end position="1310"/>
    </location>
</feature>
<dbReference type="FunFam" id="1.20.120.1530:FF:000002">
    <property type="entry name" value="Two-component osmosensing histidine kinase"/>
    <property type="match status" value="1"/>
</dbReference>
<feature type="domain" description="HAMP" evidence="15">
    <location>
        <begin position="197"/>
        <end position="252"/>
    </location>
</feature>
<dbReference type="InterPro" id="IPR003594">
    <property type="entry name" value="HATPase_dom"/>
</dbReference>
<evidence type="ECO:0000256" key="3">
    <source>
        <dbReference type="ARBA" id="ARBA00022553"/>
    </source>
</evidence>
<dbReference type="InterPro" id="IPR003661">
    <property type="entry name" value="HisK_dim/P_dom"/>
</dbReference>
<dbReference type="InterPro" id="IPR036890">
    <property type="entry name" value="HATPase_C_sf"/>
</dbReference>
<dbReference type="Gene3D" id="1.20.120.1530">
    <property type="match status" value="3"/>
</dbReference>
<evidence type="ECO:0000256" key="10">
    <source>
        <dbReference type="PROSITE-ProRule" id="PRU00169"/>
    </source>
</evidence>
<evidence type="ECO:0000256" key="2">
    <source>
        <dbReference type="ARBA" id="ARBA00012438"/>
    </source>
</evidence>
<dbReference type="PRINTS" id="PR00344">
    <property type="entry name" value="BCTRLSENSOR"/>
</dbReference>
<protein>
    <recommendedName>
        <fullName evidence="2">histidine kinase</fullName>
        <ecNumber evidence="2">2.7.13.3</ecNumber>
    </recommendedName>
</protein>
<feature type="domain" description="HAMP" evidence="15">
    <location>
        <begin position="476"/>
        <end position="528"/>
    </location>
</feature>
<evidence type="ECO:0000313" key="16">
    <source>
        <dbReference type="EMBL" id="PMD24997.1"/>
    </source>
</evidence>
<name>A0A2J6QFF3_9HELO</name>
<dbReference type="SMART" id="SM00387">
    <property type="entry name" value="HATPase_c"/>
    <property type="match status" value="1"/>
</dbReference>
<feature type="domain" description="HAMP" evidence="15">
    <location>
        <begin position="568"/>
        <end position="620"/>
    </location>
</feature>
<dbReference type="Pfam" id="PF00512">
    <property type="entry name" value="HisKA"/>
    <property type="match status" value="1"/>
</dbReference>
<dbReference type="SUPFAM" id="SSF55874">
    <property type="entry name" value="ATPase domain of HSP90 chaperone/DNA topoisomerase II/histidine kinase"/>
    <property type="match status" value="1"/>
</dbReference>
<dbReference type="SMART" id="SM00304">
    <property type="entry name" value="HAMP"/>
    <property type="match status" value="6"/>
</dbReference>
<dbReference type="SUPFAM" id="SSF52172">
    <property type="entry name" value="CheY-like"/>
    <property type="match status" value="1"/>
</dbReference>
<evidence type="ECO:0000256" key="4">
    <source>
        <dbReference type="ARBA" id="ARBA00022679"/>
    </source>
</evidence>
<dbReference type="InterPro" id="IPR011006">
    <property type="entry name" value="CheY-like_superfamily"/>
</dbReference>
<dbReference type="CDD" id="cd17546">
    <property type="entry name" value="REC_hyHK_CKI1_RcsC-like"/>
    <property type="match status" value="1"/>
</dbReference>
<feature type="domain" description="HAMP" evidence="15">
    <location>
        <begin position="384"/>
        <end position="436"/>
    </location>
</feature>
<dbReference type="Pfam" id="PF00072">
    <property type="entry name" value="Response_reg"/>
    <property type="match status" value="1"/>
</dbReference>
<dbReference type="SUPFAM" id="SSF47384">
    <property type="entry name" value="Homodimeric domain of signal transducing histidine kinase"/>
    <property type="match status" value="1"/>
</dbReference>
<dbReference type="FunFam" id="1.10.287.130:FF:000002">
    <property type="entry name" value="Two-component osmosensing histidine kinase"/>
    <property type="match status" value="1"/>
</dbReference>
<keyword evidence="7 16" id="KW-0418">Kinase</keyword>
<dbReference type="Gene3D" id="3.30.565.10">
    <property type="entry name" value="Histidine kinase-like ATPase, C-terminal domain"/>
    <property type="match status" value="1"/>
</dbReference>
<dbReference type="CDD" id="cd06225">
    <property type="entry name" value="HAMP"/>
    <property type="match status" value="5"/>
</dbReference>
<gene>
    <name evidence="16" type="ORF">NA56DRAFT_566282</name>
</gene>
<dbReference type="InterPro" id="IPR036097">
    <property type="entry name" value="HisK_dim/P_sf"/>
</dbReference>
<dbReference type="OrthoDB" id="10266508at2759"/>
<feature type="compositionally biased region" description="Polar residues" evidence="12">
    <location>
        <begin position="70"/>
        <end position="80"/>
    </location>
</feature>
<keyword evidence="17" id="KW-1185">Reference proteome</keyword>
<keyword evidence="11" id="KW-0175">Coiled coil</keyword>
<feature type="modified residue" description="4-aspartylphosphate" evidence="10">
    <location>
        <position position="1155"/>
    </location>
</feature>
<dbReference type="SMART" id="SM00448">
    <property type="entry name" value="REC"/>
    <property type="match status" value="1"/>
</dbReference>
<dbReference type="Gene3D" id="1.10.287.950">
    <property type="entry name" value="Methyl-accepting chemotaxis protein"/>
    <property type="match status" value="1"/>
</dbReference>
<sequence>MGDATLTAASSLLQSLATNTHIAPTSYQSHQVVKLPGTDSPAKLALERDIAALVARVQSLETKAITVNNQTLPDTPNETGAPSAFADVLTGGPGRAATKNSPARKTSTTSSLSGRESVTGERPQKLPRLSNDELIETLQRQIDDQAKQIQNGKQKQDAIQAQMLEQAQQQEKAINQYEVERVASLERELKKHQQANEAFQKALREIGEIITAVARGDLSKKVQIHSVEMDPEITTFKRVINTMMDQLQIFSSEVSRVAREVGTEGILGGQAQISGVDGTWKELTDNVNVMAQNLTDQVREIAAVTTAVAHGDLTQKIERPARGEILQLQQTINTMVDQLRTFAAEVTRVARDVGTEGILGGQAEIEGVKGMWNTLTVNVNAMANNLTTQVRDIAMVTTAVAKGDLTQKVQAECKGEIKQLKETINSMVDQLQQFAREVTKIAREVGTEGKLGGQATVHDVEGTWRDLTENVNGMAMNLTTQVREIAKVTTAVAKGDLTKKIGVEVQGEIASLKDTINTMVDRLGTFAFEVSKVAREVGTDGTLGGQAQVDNVEGKWKDLTENVNTMASNLTSQVRGISTVTQAIANGDMSQKIEVEAAGEILVLKETINNMVDRLSIFSNEVQRVAKDVGVDGKMGGQADVAGIGGRWKEITTDVNTMAMNLTAQVRAFGDITNAATDGDFTKLITVEASGEMDELKRKINQMVFNLRDSIQRNTAAREAAEFANRTKSEFLANMSHEIRTPMNGIIGMTQLTLDTDLTQYQREMLNIVHNLANSLLTIIDDILDLSKIEANRMIMEEIPYTLRGTVFNALKTLAVKANEKFLDLTYRVDSSVPDHVVGDSFRLRQVILNLVGNAIKFTEHGEVSLTIRKAEQDQCAPNEYAIEFSVSDTGIGIQADKLDLIFDTFQQADGSMTRKFGGTGLGLSISKRLVNLMRGDVWVKSQYGKGSTFYFTCTVRLATSDLSFIEKQLKPYQGHNVLFIDKGQTGHGKEIVLMLRQIGLQPVVVDSERNVQVAGGGSKAASSYDVIIVDSIETARRLRSIDEFKYIPIVLLAPVVHVSLKSALDLGITSYMTTPCLAIDLGNGMIPALENRAAPSLADNTKSFDILLAEDNIVNQRLAVKILEKYHHVVTVVGNGQEALDAIKEKRYDVILMDVQMPIMGGFEATAKIREYERSLGTQRTPIIALTAHAMLGDREKCIQAQMDEYLSKPLKQNHLIQTILKCATLGGALLEKGRDVRPSAKDEVKTPTINGAVTPTPSTLAVPRPPLEPRPFTTTGPINHGSLESPAIVTADGEDPLARVRKNANKQP</sequence>
<feature type="domain" description="HAMP" evidence="15">
    <location>
        <begin position="292"/>
        <end position="344"/>
    </location>
</feature>
<dbReference type="Pfam" id="PF00672">
    <property type="entry name" value="HAMP"/>
    <property type="match status" value="3"/>
</dbReference>
<feature type="coiled-coil region" evidence="11">
    <location>
        <begin position="135"/>
        <end position="205"/>
    </location>
</feature>
<dbReference type="Gene3D" id="1.10.287.130">
    <property type="match status" value="1"/>
</dbReference>
<feature type="compositionally biased region" description="Polar residues" evidence="12">
    <location>
        <begin position="98"/>
        <end position="116"/>
    </location>
</feature>
<dbReference type="PANTHER" id="PTHR45339">
    <property type="entry name" value="HYBRID SIGNAL TRANSDUCTION HISTIDINE KINASE J"/>
    <property type="match status" value="1"/>
</dbReference>
<feature type="compositionally biased region" description="Polar residues" evidence="12">
    <location>
        <begin position="1249"/>
        <end position="1261"/>
    </location>
</feature>
<evidence type="ECO:0000256" key="5">
    <source>
        <dbReference type="ARBA" id="ARBA00022737"/>
    </source>
</evidence>
<evidence type="ECO:0000256" key="7">
    <source>
        <dbReference type="ARBA" id="ARBA00022777"/>
    </source>
</evidence>
<dbReference type="Pfam" id="PF02518">
    <property type="entry name" value="HATPase_c"/>
    <property type="match status" value="1"/>
</dbReference>
<dbReference type="SMART" id="SM00388">
    <property type="entry name" value="HisKA"/>
    <property type="match status" value="1"/>
</dbReference>
<evidence type="ECO:0000256" key="11">
    <source>
        <dbReference type="SAM" id="Coils"/>
    </source>
</evidence>
<dbReference type="InterPro" id="IPR001789">
    <property type="entry name" value="Sig_transdc_resp-reg_receiver"/>
</dbReference>
<dbReference type="GO" id="GO:0000155">
    <property type="term" value="F:phosphorelay sensor kinase activity"/>
    <property type="evidence" value="ECO:0007669"/>
    <property type="project" value="InterPro"/>
</dbReference>
<keyword evidence="9" id="KW-0902">Two-component regulatory system</keyword>
<dbReference type="CDD" id="cd00082">
    <property type="entry name" value="HisKA"/>
    <property type="match status" value="1"/>
</dbReference>
<evidence type="ECO:0000256" key="8">
    <source>
        <dbReference type="ARBA" id="ARBA00022840"/>
    </source>
</evidence>
<organism evidence="16 17">
    <name type="scientific">Hyaloscypha hepaticicola</name>
    <dbReference type="NCBI Taxonomy" id="2082293"/>
    <lineage>
        <taxon>Eukaryota</taxon>
        <taxon>Fungi</taxon>
        <taxon>Dikarya</taxon>
        <taxon>Ascomycota</taxon>
        <taxon>Pezizomycotina</taxon>
        <taxon>Leotiomycetes</taxon>
        <taxon>Helotiales</taxon>
        <taxon>Hyaloscyphaceae</taxon>
        <taxon>Hyaloscypha</taxon>
    </lineage>
</organism>
<keyword evidence="5" id="KW-0677">Repeat</keyword>
<feature type="region of interest" description="Disordered" evidence="12">
    <location>
        <begin position="70"/>
        <end position="127"/>
    </location>
</feature>
<dbReference type="PROSITE" id="PS50885">
    <property type="entry name" value="HAMP"/>
    <property type="match status" value="6"/>
</dbReference>
<dbReference type="EMBL" id="KZ613471">
    <property type="protein sequence ID" value="PMD24997.1"/>
    <property type="molecule type" value="Genomic_DNA"/>
</dbReference>
<evidence type="ECO:0000259" key="13">
    <source>
        <dbReference type="PROSITE" id="PS50109"/>
    </source>
</evidence>
<dbReference type="FunFam" id="3.40.50.2300:FF:000207">
    <property type="entry name" value="Two-component osmosensing histidine kinase"/>
    <property type="match status" value="1"/>
</dbReference>
<keyword evidence="4" id="KW-0808">Transferase</keyword>
<feature type="domain" description="Response regulatory" evidence="14">
    <location>
        <begin position="1106"/>
        <end position="1225"/>
    </location>
</feature>
<evidence type="ECO:0000256" key="1">
    <source>
        <dbReference type="ARBA" id="ARBA00000085"/>
    </source>
</evidence>
<keyword evidence="3 10" id="KW-0597">Phosphoprotein</keyword>
<dbReference type="FunFam" id="1.20.120.1530:FF:000001">
    <property type="entry name" value="Two-component osmosensing histidine kinase"/>
    <property type="match status" value="2"/>
</dbReference>
<evidence type="ECO:0000256" key="12">
    <source>
        <dbReference type="SAM" id="MobiDB-lite"/>
    </source>
</evidence>
<evidence type="ECO:0000256" key="6">
    <source>
        <dbReference type="ARBA" id="ARBA00022741"/>
    </source>
</evidence>
<evidence type="ECO:0000256" key="9">
    <source>
        <dbReference type="ARBA" id="ARBA00023012"/>
    </source>
</evidence>
<keyword evidence="6" id="KW-0547">Nucleotide-binding</keyword>
<dbReference type="FunFam" id="3.30.565.10:FF:000015">
    <property type="entry name" value="Two-component osmosensing histidine kinase"/>
    <property type="match status" value="1"/>
</dbReference>
<dbReference type="InterPro" id="IPR004358">
    <property type="entry name" value="Sig_transdc_His_kin-like_C"/>
</dbReference>
<feature type="domain" description="HAMP" evidence="15">
    <location>
        <begin position="660"/>
        <end position="712"/>
    </location>
</feature>
<dbReference type="PROSITE" id="PS50109">
    <property type="entry name" value="HIS_KIN"/>
    <property type="match status" value="1"/>
</dbReference>
<evidence type="ECO:0000313" key="17">
    <source>
        <dbReference type="Proteomes" id="UP000235672"/>
    </source>
</evidence>
<dbReference type="Gene3D" id="3.40.50.2300">
    <property type="match status" value="1"/>
</dbReference>
<proteinExistence type="predicted"/>
<evidence type="ECO:0000259" key="14">
    <source>
        <dbReference type="PROSITE" id="PS50110"/>
    </source>
</evidence>
<dbReference type="PANTHER" id="PTHR45339:SF1">
    <property type="entry name" value="HYBRID SIGNAL TRANSDUCTION HISTIDINE KINASE J"/>
    <property type="match status" value="1"/>
</dbReference>